<dbReference type="Gene3D" id="3.30.70.120">
    <property type="match status" value="1"/>
</dbReference>
<dbReference type="PANTHER" id="PTHR23419:SF8">
    <property type="entry name" value="FI09726P"/>
    <property type="match status" value="1"/>
</dbReference>
<dbReference type="InterPro" id="IPR011322">
    <property type="entry name" value="N-reg_PII-like_a/b"/>
</dbReference>
<dbReference type="STRING" id="1333998.M2A_2502"/>
<dbReference type="EMBL" id="BBIO01000014">
    <property type="protein sequence ID" value="GAK46003.1"/>
    <property type="molecule type" value="Genomic_DNA"/>
</dbReference>
<reference evidence="2 3" key="1">
    <citation type="submission" date="2014-07" db="EMBL/GenBank/DDBJ databases">
        <title>Tepidicaulis marinum gen. nov., sp. nov., a novel marine bacterium denitrifying nitrate to nitrous oxide strictly under microaerobic conditions.</title>
        <authorList>
            <person name="Takeuchi M."/>
            <person name="Yamagishi T."/>
            <person name="Kamagata Y."/>
            <person name="Oshima K."/>
            <person name="Hattori M."/>
            <person name="Katayama T."/>
            <person name="Hanada S."/>
            <person name="Tamaki H."/>
            <person name="Marumo K."/>
            <person name="Maeda H."/>
            <person name="Nedachi M."/>
            <person name="Iwasaki W."/>
            <person name="Suwa Y."/>
            <person name="Sakata S."/>
        </authorList>
    </citation>
    <scope>NUCLEOTIDE SEQUENCE [LARGE SCALE GENOMIC DNA]</scope>
    <source>
        <strain evidence="2 3">MA2</strain>
    </source>
</reference>
<keyword evidence="3" id="KW-1185">Reference proteome</keyword>
<dbReference type="PANTHER" id="PTHR23419">
    <property type="entry name" value="DIVALENT CATION TOLERANCE CUTA-RELATED"/>
    <property type="match status" value="1"/>
</dbReference>
<dbReference type="Pfam" id="PF03091">
    <property type="entry name" value="CutA1"/>
    <property type="match status" value="1"/>
</dbReference>
<dbReference type="AlphaFoldDB" id="A0A081BD85"/>
<dbReference type="SUPFAM" id="SSF54913">
    <property type="entry name" value="GlnB-like"/>
    <property type="match status" value="1"/>
</dbReference>
<accession>A0A081BD85</accession>
<evidence type="ECO:0000313" key="3">
    <source>
        <dbReference type="Proteomes" id="UP000028702"/>
    </source>
</evidence>
<proteinExistence type="inferred from homology"/>
<evidence type="ECO:0000313" key="2">
    <source>
        <dbReference type="EMBL" id="GAK46003.1"/>
    </source>
</evidence>
<protein>
    <submittedName>
        <fullName evidence="2">CutA1 divalent ion tolerance protein</fullName>
    </submittedName>
</protein>
<dbReference type="Proteomes" id="UP000028702">
    <property type="component" value="Unassembled WGS sequence"/>
</dbReference>
<evidence type="ECO:0000256" key="1">
    <source>
        <dbReference type="ARBA" id="ARBA00010169"/>
    </source>
</evidence>
<organism evidence="2 3">
    <name type="scientific">Tepidicaulis marinus</name>
    <dbReference type="NCBI Taxonomy" id="1333998"/>
    <lineage>
        <taxon>Bacteria</taxon>
        <taxon>Pseudomonadati</taxon>
        <taxon>Pseudomonadota</taxon>
        <taxon>Alphaproteobacteria</taxon>
        <taxon>Hyphomicrobiales</taxon>
        <taxon>Parvibaculaceae</taxon>
        <taxon>Tepidicaulis</taxon>
    </lineage>
</organism>
<dbReference type="eggNOG" id="COG1324">
    <property type="taxonomic scope" value="Bacteria"/>
</dbReference>
<dbReference type="RefSeq" id="WP_045448096.1">
    <property type="nucleotide sequence ID" value="NZ_BBIO01000014.1"/>
</dbReference>
<dbReference type="InterPro" id="IPR015867">
    <property type="entry name" value="N-reg_PII/ATP_PRibTrfase_C"/>
</dbReference>
<sequence length="111" mass="12531">MSEDALLFIYTTVGDMDAAERIATALVEPGLAACVNIYPGMRSVYRWQGKVEIDEEVSLFIKVPAALSARAMEEVRRLHPYDVPALLEIPLGRVDGDYLAWAKEQTREQRY</sequence>
<comment type="similarity">
    <text evidence="1">Belongs to the CutA family.</text>
</comment>
<dbReference type="InterPro" id="IPR004323">
    <property type="entry name" value="Ion_tolerance_CutA"/>
</dbReference>
<dbReference type="GO" id="GO:0010038">
    <property type="term" value="P:response to metal ion"/>
    <property type="evidence" value="ECO:0007669"/>
    <property type="project" value="InterPro"/>
</dbReference>
<comment type="caution">
    <text evidence="2">The sequence shown here is derived from an EMBL/GenBank/DDBJ whole genome shotgun (WGS) entry which is preliminary data.</text>
</comment>
<gene>
    <name evidence="2" type="ORF">M2A_2502</name>
</gene>
<name>A0A081BD85_9HYPH</name>
<dbReference type="GO" id="GO:0005507">
    <property type="term" value="F:copper ion binding"/>
    <property type="evidence" value="ECO:0007669"/>
    <property type="project" value="TreeGrafter"/>
</dbReference>